<sequence>MLSNRIYPNRYADSVFLMLLSRKAAELEGVEQVSAMMATENNKGILQAGGMLADEGDKAGPNDLIVCVKGIDNKCVELAYDRLQELLDGESQSGGDSFSFLGDEGEGPRDMDRALEVLGGGNLAFISLPGEYAAREAMKALDRNLHVMLFSDNVTLDQEQNLKQKARDKGLLVMGPDCGTAIINGIALGFANVVRRGPVGVVAASGTGLQAFTVLVEQAGAGISQAFGTGGRDLSAEIGASTMLSALEVLEMDPETTVVALISKPPHPEVADRVLRKIASLCKPAVVCFLGRDTASARELGIETATTLEEAAGKCAALANGFSGVGAMTTEAANCEVATQLQSFLSAWSDADEYRRTYPGKYMRGLYSGGTLCDEAIFVLQDAGLQVRSNIAVEPEFRLSRADGLVEHALVDLGEDEFTVGVPHPMIDFHLRNSWIGNAIGDPDTGVLLIDVVLGYGSNSDPASELLPVIGEAMALRQSQGHGKVAVVASVCGSSGDPQNTESQKRRLKDAGIIVLSTNARAAMVAEYLVNVGDEYFRASPFNPVNLIGKPLRILSMGLQGFAQSLKDQNVRVVHMGWRPPAGGDKRLIATLDRLSGLGES</sequence>
<comment type="caution">
    <text evidence="2">The sequence shown here is derived from an EMBL/GenBank/DDBJ whole genome shotgun (WGS) entry which is preliminary data.</text>
</comment>
<dbReference type="SUPFAM" id="SSF52210">
    <property type="entry name" value="Succinyl-CoA synthetase domains"/>
    <property type="match status" value="2"/>
</dbReference>
<dbReference type="Pfam" id="PF00549">
    <property type="entry name" value="Ligase_CoA"/>
    <property type="match status" value="1"/>
</dbReference>
<dbReference type="Gene3D" id="3.40.50.720">
    <property type="entry name" value="NAD(P)-binding Rossmann-like Domain"/>
    <property type="match status" value="1"/>
</dbReference>
<reference evidence="2 3" key="1">
    <citation type="journal article" date="2017" name="ISME J.">
        <title>Potential for microbial H2 and metal transformations associated with novel bacteria and archaea in deep terrestrial subsurface sediments.</title>
        <authorList>
            <person name="Hernsdorf A.W."/>
            <person name="Amano Y."/>
            <person name="Miyakawa K."/>
            <person name="Ise K."/>
            <person name="Suzuki Y."/>
            <person name="Anantharaman K."/>
            <person name="Probst A."/>
            <person name="Burstein D."/>
            <person name="Thomas B.C."/>
            <person name="Banfield J.F."/>
        </authorList>
    </citation>
    <scope>NUCLEOTIDE SEQUENCE [LARGE SCALE GENOMIC DNA]</scope>
    <source>
        <strain evidence="2">HGW-Wallbacteria-1</strain>
    </source>
</reference>
<accession>A0A2N1PS07</accession>
<feature type="domain" description="ATP-citrate synthase/succinyl-CoA ligase C-terminal" evidence="1">
    <location>
        <begin position="366"/>
        <end position="526"/>
    </location>
</feature>
<name>A0A2N1PS07_9BACT</name>
<dbReference type="Gene3D" id="3.40.50.261">
    <property type="entry name" value="Succinyl-CoA synthetase domains"/>
    <property type="match status" value="2"/>
</dbReference>
<evidence type="ECO:0000313" key="3">
    <source>
        <dbReference type="Proteomes" id="UP000233256"/>
    </source>
</evidence>
<dbReference type="PANTHER" id="PTHR11117">
    <property type="entry name" value="SUCCINYL-COA LIGASE SUBUNIT ALPHA"/>
    <property type="match status" value="1"/>
</dbReference>
<dbReference type="EMBL" id="PGXC01000003">
    <property type="protein sequence ID" value="PKK91124.1"/>
    <property type="molecule type" value="Genomic_DNA"/>
</dbReference>
<dbReference type="GO" id="GO:0005829">
    <property type="term" value="C:cytosol"/>
    <property type="evidence" value="ECO:0007669"/>
    <property type="project" value="TreeGrafter"/>
</dbReference>
<dbReference type="NCBIfam" id="NF004760">
    <property type="entry name" value="PRK06091.1"/>
    <property type="match status" value="1"/>
</dbReference>
<dbReference type="InterPro" id="IPR005811">
    <property type="entry name" value="SUCC_ACL_C"/>
</dbReference>
<dbReference type="PANTHER" id="PTHR11117:SF24">
    <property type="entry name" value="PROTEIN FDRA"/>
    <property type="match status" value="1"/>
</dbReference>
<evidence type="ECO:0000259" key="1">
    <source>
        <dbReference type="Pfam" id="PF00549"/>
    </source>
</evidence>
<dbReference type="AlphaFoldDB" id="A0A2N1PS07"/>
<dbReference type="GO" id="GO:0004776">
    <property type="term" value="F:succinate-CoA ligase (GDP-forming) activity"/>
    <property type="evidence" value="ECO:0007669"/>
    <property type="project" value="TreeGrafter"/>
</dbReference>
<organism evidence="2 3">
    <name type="scientific">Candidatus Wallbacteria bacterium HGW-Wallbacteria-1</name>
    <dbReference type="NCBI Taxonomy" id="2013854"/>
    <lineage>
        <taxon>Bacteria</taxon>
        <taxon>Candidatus Walliibacteriota</taxon>
    </lineage>
</organism>
<evidence type="ECO:0000313" key="2">
    <source>
        <dbReference type="EMBL" id="PKK91124.1"/>
    </source>
</evidence>
<dbReference type="InterPro" id="IPR016102">
    <property type="entry name" value="Succinyl-CoA_synth-like"/>
</dbReference>
<dbReference type="GO" id="GO:0009361">
    <property type="term" value="C:succinate-CoA ligase complex (ADP-forming)"/>
    <property type="evidence" value="ECO:0007669"/>
    <property type="project" value="TreeGrafter"/>
</dbReference>
<proteinExistence type="predicted"/>
<gene>
    <name evidence="2" type="ORF">CVV64_04975</name>
</gene>
<dbReference type="GO" id="GO:0004775">
    <property type="term" value="F:succinate-CoA ligase (ADP-forming) activity"/>
    <property type="evidence" value="ECO:0007669"/>
    <property type="project" value="TreeGrafter"/>
</dbReference>
<protein>
    <recommendedName>
        <fullName evidence="1">ATP-citrate synthase/succinyl-CoA ligase C-terminal domain-containing protein</fullName>
    </recommendedName>
</protein>
<dbReference type="GO" id="GO:0006099">
    <property type="term" value="P:tricarboxylic acid cycle"/>
    <property type="evidence" value="ECO:0007669"/>
    <property type="project" value="TreeGrafter"/>
</dbReference>
<dbReference type="Proteomes" id="UP000233256">
    <property type="component" value="Unassembled WGS sequence"/>
</dbReference>